<comment type="caution">
    <text evidence="2">The sequence shown here is derived from an EMBL/GenBank/DDBJ whole genome shotgun (WGS) entry which is preliminary data.</text>
</comment>
<reference evidence="2 3" key="1">
    <citation type="submission" date="2021-10" db="EMBL/GenBank/DDBJ databases">
        <title>Anaerobic single-cell dispensing facilitates the cultivation of human gut bacteria.</title>
        <authorList>
            <person name="Afrizal A."/>
        </authorList>
    </citation>
    <scope>NUCLEOTIDE SEQUENCE [LARGE SCALE GENOMIC DNA]</scope>
    <source>
        <strain evidence="2 3">CLA-AA-H276</strain>
    </source>
</reference>
<dbReference type="AlphaFoldDB" id="A0AAE3A903"/>
<gene>
    <name evidence="2" type="ORF">LKD36_04155</name>
</gene>
<organism evidence="2 3">
    <name type="scientific">Hominiventricola filiformis</name>
    <dbReference type="NCBI Taxonomy" id="2885352"/>
    <lineage>
        <taxon>Bacteria</taxon>
        <taxon>Bacillati</taxon>
        <taxon>Bacillota</taxon>
        <taxon>Clostridia</taxon>
        <taxon>Lachnospirales</taxon>
        <taxon>Lachnospiraceae</taxon>
        <taxon>Hominiventricola</taxon>
    </lineage>
</organism>
<feature type="transmembrane region" description="Helical" evidence="1">
    <location>
        <begin position="348"/>
        <end position="367"/>
    </location>
</feature>
<evidence type="ECO:0000313" key="3">
    <source>
        <dbReference type="Proteomes" id="UP001198220"/>
    </source>
</evidence>
<feature type="transmembrane region" description="Helical" evidence="1">
    <location>
        <begin position="315"/>
        <end position="336"/>
    </location>
</feature>
<evidence type="ECO:0000313" key="2">
    <source>
        <dbReference type="EMBL" id="MCC2125370.1"/>
    </source>
</evidence>
<feature type="transmembrane region" description="Helical" evidence="1">
    <location>
        <begin position="44"/>
        <end position="69"/>
    </location>
</feature>
<feature type="transmembrane region" description="Helical" evidence="1">
    <location>
        <begin position="12"/>
        <end position="32"/>
    </location>
</feature>
<feature type="transmembrane region" description="Helical" evidence="1">
    <location>
        <begin position="192"/>
        <end position="225"/>
    </location>
</feature>
<feature type="transmembrane region" description="Helical" evidence="1">
    <location>
        <begin position="158"/>
        <end position="180"/>
    </location>
</feature>
<accession>A0AAE3A903</accession>
<feature type="transmembrane region" description="Helical" evidence="1">
    <location>
        <begin position="237"/>
        <end position="256"/>
    </location>
</feature>
<feature type="transmembrane region" description="Helical" evidence="1">
    <location>
        <begin position="124"/>
        <end position="146"/>
    </location>
</feature>
<dbReference type="RefSeq" id="WP_308458815.1">
    <property type="nucleotide sequence ID" value="NZ_JAJEPS010000002.1"/>
</dbReference>
<keyword evidence="1" id="KW-1133">Transmembrane helix</keyword>
<dbReference type="EMBL" id="JAJEPS010000002">
    <property type="protein sequence ID" value="MCC2125370.1"/>
    <property type="molecule type" value="Genomic_DNA"/>
</dbReference>
<evidence type="ECO:0000256" key="1">
    <source>
        <dbReference type="SAM" id="Phobius"/>
    </source>
</evidence>
<keyword evidence="1" id="KW-0812">Transmembrane</keyword>
<keyword evidence="1" id="KW-0472">Membrane</keyword>
<evidence type="ECO:0008006" key="4">
    <source>
        <dbReference type="Google" id="ProtNLM"/>
    </source>
</evidence>
<dbReference type="Proteomes" id="UP001198220">
    <property type="component" value="Unassembled WGS sequence"/>
</dbReference>
<name>A0AAE3A903_9FIRM</name>
<protein>
    <recommendedName>
        <fullName evidence="4">Polymerase</fullName>
    </recommendedName>
</protein>
<sequence>MKKLLQKYGRTAYWAMFLSMLIYRFLNTTLFFEDIDIFYAEGGIASSICMWLFLKPYGIIVVIVLLLYLTKEKPDWKQIGILFFYDMILIYCSQKTDCDSLLTYLLLLPGAAKVDFEKLIKADVWVSTILTVVTIVCSLTGVLDNLTWGLSNGQVRMAFGFVYSTDFAAHIFFLMLGWWYLRREKANWKDSIFWLVIGAVVFKFSIARNSSALIAMTALLMAYCGKIKKTDVLEKKMLPAAPLICAAAVSGLSVFYNPDIAWTKQLDSWFSNRLMLVKKAINFYGFQLWGAPIPMTGNGSKTSSSATYFYIDSGYMQIGLLYGVVLLAIVLCLLTWICQKAAEQDQRILLWIVALACVHGMIEQHLFELEYFPFFLAAFANLKEKGQRELLHGKEK</sequence>
<keyword evidence="3" id="KW-1185">Reference proteome</keyword>
<proteinExistence type="predicted"/>